<comment type="caution">
    <text evidence="1">The sequence shown here is derived from an EMBL/GenBank/DDBJ whole genome shotgun (WGS) entry which is preliminary data.</text>
</comment>
<evidence type="ECO:0000313" key="1">
    <source>
        <dbReference type="EMBL" id="GAJ19578.1"/>
    </source>
</evidence>
<feature type="non-terminal residue" evidence="1">
    <location>
        <position position="1"/>
    </location>
</feature>
<reference evidence="1" key="1">
    <citation type="journal article" date="2014" name="Front. Microbiol.">
        <title>High frequency of phylogenetically diverse reductive dehalogenase-homologous genes in deep subseafloor sedimentary metagenomes.</title>
        <authorList>
            <person name="Kawai M."/>
            <person name="Futagami T."/>
            <person name="Toyoda A."/>
            <person name="Takaki Y."/>
            <person name="Nishi S."/>
            <person name="Hori S."/>
            <person name="Arai W."/>
            <person name="Tsubouchi T."/>
            <person name="Morono Y."/>
            <person name="Uchiyama I."/>
            <person name="Ito T."/>
            <person name="Fujiyama A."/>
            <person name="Inagaki F."/>
            <person name="Takami H."/>
        </authorList>
    </citation>
    <scope>NUCLEOTIDE SEQUENCE</scope>
    <source>
        <strain evidence="1">Expedition CK06-06</strain>
    </source>
</reference>
<feature type="non-terminal residue" evidence="1">
    <location>
        <position position="34"/>
    </location>
</feature>
<organism evidence="1">
    <name type="scientific">marine sediment metagenome</name>
    <dbReference type="NCBI Taxonomy" id="412755"/>
    <lineage>
        <taxon>unclassified sequences</taxon>
        <taxon>metagenomes</taxon>
        <taxon>ecological metagenomes</taxon>
    </lineage>
</organism>
<name>X1UQ31_9ZZZZ</name>
<dbReference type="AlphaFoldDB" id="X1UQ31"/>
<dbReference type="EMBL" id="BARW01043383">
    <property type="protein sequence ID" value="GAJ19578.1"/>
    <property type="molecule type" value="Genomic_DNA"/>
</dbReference>
<sequence length="34" mass="3992">REKHASLKRLNRLHIPCLLIATERVANETEVDQH</sequence>
<gene>
    <name evidence="1" type="ORF">S12H4_63577</name>
</gene>
<accession>X1UQ31</accession>
<proteinExistence type="predicted"/>
<protein>
    <submittedName>
        <fullName evidence="1">Uncharacterized protein</fullName>
    </submittedName>
</protein>